<feature type="domain" description="4Fe-4S ferredoxin-type" evidence="1">
    <location>
        <begin position="9"/>
        <end position="39"/>
    </location>
</feature>
<evidence type="ECO:0000259" key="1">
    <source>
        <dbReference type="PROSITE" id="PS51379"/>
    </source>
</evidence>
<gene>
    <name evidence="2" type="ORF">SDC9_158675</name>
</gene>
<sequence>MKENIIDIRKVKPKTNDKCNNCGICVKVCPMGSISSENVREYTGICIKCGACIKKCPQNAKYYDDENYLYHKKDLEEEFQRRAEPETFL</sequence>
<dbReference type="PROSITE" id="PS00198">
    <property type="entry name" value="4FE4S_FER_1"/>
    <property type="match status" value="2"/>
</dbReference>
<reference evidence="2" key="1">
    <citation type="submission" date="2019-08" db="EMBL/GenBank/DDBJ databases">
        <authorList>
            <person name="Kucharzyk K."/>
            <person name="Murdoch R.W."/>
            <person name="Higgins S."/>
            <person name="Loffler F."/>
        </authorList>
    </citation>
    <scope>NUCLEOTIDE SEQUENCE</scope>
</reference>
<dbReference type="AlphaFoldDB" id="A0A645FFV5"/>
<evidence type="ECO:0000313" key="2">
    <source>
        <dbReference type="EMBL" id="MPN11374.1"/>
    </source>
</evidence>
<dbReference type="InterPro" id="IPR017900">
    <property type="entry name" value="4Fe4S_Fe_S_CS"/>
</dbReference>
<dbReference type="Pfam" id="PF13187">
    <property type="entry name" value="Fer4_9"/>
    <property type="match status" value="1"/>
</dbReference>
<dbReference type="EMBL" id="VSSQ01057580">
    <property type="protein sequence ID" value="MPN11374.1"/>
    <property type="molecule type" value="Genomic_DNA"/>
</dbReference>
<dbReference type="Gene3D" id="3.30.70.20">
    <property type="match status" value="2"/>
</dbReference>
<dbReference type="InterPro" id="IPR017896">
    <property type="entry name" value="4Fe4S_Fe-S-bd"/>
</dbReference>
<dbReference type="PROSITE" id="PS51379">
    <property type="entry name" value="4FE4S_FER_2"/>
    <property type="match status" value="2"/>
</dbReference>
<organism evidence="2">
    <name type="scientific">bioreactor metagenome</name>
    <dbReference type="NCBI Taxonomy" id="1076179"/>
    <lineage>
        <taxon>unclassified sequences</taxon>
        <taxon>metagenomes</taxon>
        <taxon>ecological metagenomes</taxon>
    </lineage>
</organism>
<dbReference type="PANTHER" id="PTHR43122:SF1">
    <property type="entry name" value="IRON-SULFUR-BINDING PROTEIN"/>
    <property type="match status" value="1"/>
</dbReference>
<protein>
    <recommendedName>
        <fullName evidence="1">4Fe-4S ferredoxin-type domain-containing protein</fullName>
    </recommendedName>
</protein>
<feature type="domain" description="4Fe-4S ferredoxin-type" evidence="1">
    <location>
        <begin position="46"/>
        <end position="66"/>
    </location>
</feature>
<name>A0A645FFV5_9ZZZZ</name>
<comment type="caution">
    <text evidence="2">The sequence shown here is derived from an EMBL/GenBank/DDBJ whole genome shotgun (WGS) entry which is preliminary data.</text>
</comment>
<dbReference type="PANTHER" id="PTHR43122">
    <property type="entry name" value="FERREDOXIN SUBUNIT OF PYRUVATE:FLAVODOXIN OXIDOREDUCTASE-RELATED"/>
    <property type="match status" value="1"/>
</dbReference>
<accession>A0A645FFV5</accession>
<proteinExistence type="predicted"/>
<dbReference type="SUPFAM" id="SSF54862">
    <property type="entry name" value="4Fe-4S ferredoxins"/>
    <property type="match status" value="1"/>
</dbReference>